<dbReference type="PRINTS" id="PR00420">
    <property type="entry name" value="RNGMNOXGNASE"/>
</dbReference>
<evidence type="ECO:0008006" key="9">
    <source>
        <dbReference type="Google" id="ProtNLM"/>
    </source>
</evidence>
<comment type="similarity">
    <text evidence="1">Belongs to the PheA/TfdB FAD monooxygenase family.</text>
</comment>
<dbReference type="PANTHER" id="PTHR43004">
    <property type="entry name" value="TRK SYSTEM POTASSIUM UPTAKE PROTEIN"/>
    <property type="match status" value="1"/>
</dbReference>
<dbReference type="PANTHER" id="PTHR43004:SF20">
    <property type="entry name" value="2-MONOOXYGENASE, PUTATIVE (AFU_ORTHOLOGUE AFUA_1G13660)-RELATED"/>
    <property type="match status" value="1"/>
</dbReference>
<evidence type="ECO:0000313" key="7">
    <source>
        <dbReference type="EMBL" id="CAE6530148.1"/>
    </source>
</evidence>
<evidence type="ECO:0000256" key="3">
    <source>
        <dbReference type="ARBA" id="ARBA00022827"/>
    </source>
</evidence>
<dbReference type="Pfam" id="PF01494">
    <property type="entry name" value="FAD_binding_3"/>
    <property type="match status" value="1"/>
</dbReference>
<dbReference type="InterPro" id="IPR050641">
    <property type="entry name" value="RIFMO-like"/>
</dbReference>
<keyword evidence="3" id="KW-0274">FAD</keyword>
<gene>
    <name evidence="7" type="ORF">RDB_LOCUS177540</name>
</gene>
<organism evidence="7 8">
    <name type="scientific">Rhizoctonia solani</name>
    <dbReference type="NCBI Taxonomy" id="456999"/>
    <lineage>
        <taxon>Eukaryota</taxon>
        <taxon>Fungi</taxon>
        <taxon>Dikarya</taxon>
        <taxon>Basidiomycota</taxon>
        <taxon>Agaricomycotina</taxon>
        <taxon>Agaricomycetes</taxon>
        <taxon>Cantharellales</taxon>
        <taxon>Ceratobasidiaceae</taxon>
        <taxon>Rhizoctonia</taxon>
    </lineage>
</organism>
<evidence type="ECO:0000259" key="6">
    <source>
        <dbReference type="Pfam" id="PF07976"/>
    </source>
</evidence>
<dbReference type="InterPro" id="IPR036249">
    <property type="entry name" value="Thioredoxin-like_sf"/>
</dbReference>
<feature type="domain" description="FAD-binding" evidence="5">
    <location>
        <begin position="65"/>
        <end position="447"/>
    </location>
</feature>
<accession>A0A8H3HMP1</accession>
<dbReference type="Gene3D" id="3.30.9.10">
    <property type="entry name" value="D-Amino Acid Oxidase, subunit A, domain 2"/>
    <property type="match status" value="1"/>
</dbReference>
<dbReference type="Proteomes" id="UP000663843">
    <property type="component" value="Unassembled WGS sequence"/>
</dbReference>
<dbReference type="AlphaFoldDB" id="A0A8H3HMP1"/>
<evidence type="ECO:0000259" key="5">
    <source>
        <dbReference type="Pfam" id="PF01494"/>
    </source>
</evidence>
<dbReference type="InterPro" id="IPR012941">
    <property type="entry name" value="Phe_hydrox_C_dim_dom"/>
</dbReference>
<protein>
    <recommendedName>
        <fullName evidence="9">Phenol 2-monooxygenase</fullName>
    </recommendedName>
</protein>
<dbReference type="InterPro" id="IPR002938">
    <property type="entry name" value="FAD-bd"/>
</dbReference>
<keyword evidence="4" id="KW-0560">Oxidoreductase</keyword>
<evidence type="ECO:0000256" key="1">
    <source>
        <dbReference type="ARBA" id="ARBA00007801"/>
    </source>
</evidence>
<dbReference type="GO" id="GO:0071949">
    <property type="term" value="F:FAD binding"/>
    <property type="evidence" value="ECO:0007669"/>
    <property type="project" value="InterPro"/>
</dbReference>
<dbReference type="SUPFAM" id="SSF51905">
    <property type="entry name" value="FAD/NAD(P)-binding domain"/>
    <property type="match status" value="1"/>
</dbReference>
<comment type="caution">
    <text evidence="7">The sequence shown here is derived from an EMBL/GenBank/DDBJ whole genome shotgun (WGS) entry which is preliminary data.</text>
</comment>
<dbReference type="Gene3D" id="3.50.50.60">
    <property type="entry name" value="FAD/NAD(P)-binding domain"/>
    <property type="match status" value="1"/>
</dbReference>
<reference evidence="7" key="1">
    <citation type="submission" date="2021-01" db="EMBL/GenBank/DDBJ databases">
        <authorList>
            <person name="Kaushik A."/>
        </authorList>
    </citation>
    <scope>NUCLEOTIDE SEQUENCE</scope>
    <source>
        <strain evidence="7">AG2-2IIIB</strain>
    </source>
</reference>
<dbReference type="Pfam" id="PF07976">
    <property type="entry name" value="Phe_hydrox_dim"/>
    <property type="match status" value="1"/>
</dbReference>
<evidence type="ECO:0000313" key="8">
    <source>
        <dbReference type="Proteomes" id="UP000663843"/>
    </source>
</evidence>
<sequence>MGYVTEEPKVTTVTFPRALRADNFLVSRRLRSYCYIRCRCIPIQRIDSPHFRQLLSKFTMASTQVDVFIVGGGPAGLMCAYNLSQAGLYVRVVDKKIERLQKGQADVLQTRGLEILGSIGLTSQILEEAQRCVHTANYASSPNSNGEISLTARDSLVSGVESNMPFMALYAQSSVEGIFREALRSGQKHIPSATFAPQSQFLSPSGKVEVEQGVFPIEMKVSDNLSEEYPITVRLVHPSGATETVQAKYLLGCDGAHSWTRAQLGIDMVGETSDQVWGVIDAYIDTNFPDVRALTIVNNNGRRAIIVPRENGMVRFTVQVTDSDVSIDPATGRVDRTKIGAERMIRLVKEVFKPYSIDFNKGLDWSGVYVIGQRLASRYQDERGRVFILGDACHTHSPHAGQGMNAALSDAHNLSWKLVHVLKGWATPDLLRTYEFERRDFAVQLIELHARIAEVMSGKVKGNSSDLMIKSMKFVCGTGTHYLPSAIVDPTGQLRAPGIIIGQRFPHQVILRAADFRPYTTLHLFKSDNIYKIVVLTGDVNDATRRRKLEELGEGLNRWIIRRPNMFQVYTILLAKKGNANYTDVPKSLCPHWDTVFIDDVAYAEKDGGGRAYQSFGVGPEGCLALVRPDGHVAALASLEVTEALRALSCVKVPLAN</sequence>
<dbReference type="Gene3D" id="3.40.30.20">
    <property type="match status" value="1"/>
</dbReference>
<dbReference type="GO" id="GO:0016709">
    <property type="term" value="F:oxidoreductase activity, acting on paired donors, with incorporation or reduction of molecular oxygen, NAD(P)H as one donor, and incorporation of one atom of oxygen"/>
    <property type="evidence" value="ECO:0007669"/>
    <property type="project" value="UniProtKB-ARBA"/>
</dbReference>
<dbReference type="InterPro" id="IPR038220">
    <property type="entry name" value="PHOX_C_sf"/>
</dbReference>
<keyword evidence="2" id="KW-0285">Flavoprotein</keyword>
<name>A0A8H3HMP1_9AGAM</name>
<evidence type="ECO:0000256" key="2">
    <source>
        <dbReference type="ARBA" id="ARBA00022630"/>
    </source>
</evidence>
<dbReference type="SUPFAM" id="SSF52833">
    <property type="entry name" value="Thioredoxin-like"/>
    <property type="match status" value="1"/>
</dbReference>
<dbReference type="SUPFAM" id="SSF54373">
    <property type="entry name" value="FAD-linked reductases, C-terminal domain"/>
    <property type="match status" value="1"/>
</dbReference>
<evidence type="ECO:0000256" key="4">
    <source>
        <dbReference type="ARBA" id="ARBA00023002"/>
    </source>
</evidence>
<feature type="domain" description="Phenol hydroxylase-like C-terminal dimerisation" evidence="6">
    <location>
        <begin position="480"/>
        <end position="646"/>
    </location>
</feature>
<proteinExistence type="inferred from homology"/>
<dbReference type="InterPro" id="IPR036188">
    <property type="entry name" value="FAD/NAD-bd_sf"/>
</dbReference>
<dbReference type="EMBL" id="CAJMWT010008011">
    <property type="protein sequence ID" value="CAE6530148.1"/>
    <property type="molecule type" value="Genomic_DNA"/>
</dbReference>